<feature type="domain" description="ABC toxin N-terminal" evidence="9">
    <location>
        <begin position="2553"/>
        <end position="2677"/>
    </location>
</feature>
<sequence>MLRDDSLPSYQQLFGELDFRTDDDARSVYSPGAYLVELLGLLEESFDRPPLLERRPDLRRVVLDADNTFTETPYLDIVNEVLEQLIGADPYGTLSTRLHPLGLPFSLRNERLNRYLSYLGVTREELYRLFAVQVDHDLVAREYLDLSAEDVAVVTTALPDESAVKSAYGLGDGDALADLQDVERFSAATGLAGDQVRELVGVTPQRSAMSPDGTRIEPPAGADTVGVDWFEWANRFVRLARLTGLTLTDLGLVLSSCCAGRIDAQALRTVAVVLRLRRDHDLAVSEVCELAGAVDPAVIDGCSGDILAPHNRDYRARLSAAIGVSDADIVTIVGRYRQRYDAQEPSPFDRGDIGQPEITLLSRVGRLAGALGVAVDELFDVVVALESDPSLPRYSTFTVLGAAPDQTGDYYKILAGGDPPASLWLTQLLFAVVTWTQATGFTADELAGILGGRPEHDDGDQVAALDALKHAFDPSALRAEVFVSDRFGERAARVIHDVLVGYGDGVVSGRDDRLLRVDPDAVPAAAYDAVSELGVITAADFVGLGLDQRLTAKVFGNLVWLGVLGADGTLAVESTAGLALASDFSGYTEPLFKTIGSVVNGTAVFFPSDLLVLDDLSPQRQSELYDNLIFNNYLDEDGNLRQPDFFTDAGNLARFAVNADLSDLTEPVRQLLDERIARFASEPLALDPGIFAALPLTEAQLTALTESLRFNGYLDDEGGYRDKAALATLPLSGFRLALEFYPNRAAVLDAMQGQVAAFKTALDTFSPDDFAPLADEAMSRRVFDALNGRYTGGGRVLDETLFADPAGTLELGPDYTDLERQTVYRRIVTVLADQEPYRLGSAALTGLGFTDDERDQLFAWLIEVGLLDDRHAVTPDWLPYLRTVSHALEFVVPGLEDYSTDIFFLLHAVAGAQDAAIAELGQRLTDQARVQQSSLYGGLADAFGVPVAAVAAIAEAVTGGPRQALEVLMAPVLAAADDTGEVNAVPADPHFQLAYRRIRRFAVLAAKLGLDPTEITAVFTDQDLVGKFPEHLALPPGVTRFDTLLDSLDGTIYAFGPGGYWTYSATTYALADPAPHPLSELSDRFGALVRVDAAFRRDTGTEWLIGRDAEGASHTFTREQGSTRWVPRDQVWGRIRNNFDDPARIDAAFVDSDGRTYLFSGDQYVRYSSGHFVTVDEGYPRDTAQWWEREQLGAPLPPAFRASIDAGFLGRDNRIHLFAGDSWLASGADQSPRPLAEVWGRVRNTLARADRVDAAQVDGPLVRFFAGDQQVAYSDCVENDGVLADEGYPRRIADVPPAFEGRVDAAFVDATGVTHLFRGDRTVALTGSDAEVVATAQRWGVLRPALPSGTVDAALVGLDGQTYLFSGDTYLRYSTDDYSVVDPGYPRLISRDWGGLTQVDAGTVLDGAAYLFGVGGLLFDLPPELDPGDLTPALRNRFAEHGLTPTRVDGAAPEWRVETEEGITLTVRREGKRVKVFGDGSRFYVRYSTNDYGTPDAGYPKPLTDNWWNLPDGMQFGPIDAVFTGPDERTYLFSGGRFVTFDARHRWWSQPQSLHEHWDSIPFDRLDAAFVGHDGRTYLFCEDQYVRYSGGDYTQVDDGYPRTVDAFWGNVVNTIARTGRVDATLVMDVTETVDGIDVPRSYTYLFSGNQYVRYASGDYAVVEDGYPRPVGQLNSEPGLGALDVILDRVDAAFADRRTAYLFRDDVCHVVSASAYRRYDDIPCLPGMSSAFIENGAVLVQKPEGWMHRSSLEGRAVSATPFRPRTLRTVPEAFRTGLDAVLTGADGNTYLFKGPACFNVGLGREYPLADEWGRPRNLIYQNGAVDAAFVGTDQRVYLFSGDQFVVYPDPSATTIDGDPRPIEAHWAGLTSVGLAYVRDGRTYLFEKPDDAGTMRCVVYSGADYRRPDDGYPATVDAGFWGAPEGFGIPDAVLFEGDTMLLLRGRSCLSYDAKAGRWSYPRPIDRLWPGFDQFVSGRGAGRLRAAFTAADGATYFFVGDRYTRYADGTFSAPAPTRERWGLSGNPFVPADGSGSVDAAFVWRGEQTYLFSQDHYVRYTGPEYRYIDAGYPKKIAGNLRTEEPFVNLPESFEDALGQPGEPSGIDAIVANDRNVYIFIGGTCHAVSRALTATIGIDTLGKIRNTIAERQRVDATLVADGHTYLFSGDQYVRYSGYDHRWVDDGYPKSIGDALPGELRLLPLPDEFADGLDAAWRTPDGRDTYLFKGREFLHGGDLRPVTDQWGKVDNAFTTGAPGLDAAFVAPTGELYAFRAGQYLRYPAGRLAQPDPDQPDPDFSALAEEGFPRTVKDDWGDLPDDFETGPDGAFSFEGRTYLVKGDRYVRYREGRYDQVEPTFPQEFAHRWSSSADYRLGDLHTIVRFVDLARAHPDGLAAFLVTGDQDPYAYLSDLFGWDAEELRWARRNSALLTPATDEETRFEIEFLLALVDAFALAGKLGAGLSQVYTLVWSKLYDTDTDTDTDTAVAADAAAGTETAAGTDTDGAAGTGVADDTETDADVAADSDVDVDAAADALYQLLEARTAATDWAVLSAQLDNELNVLKRDALVPTVIELNPLLRTSRDLFEQLLIDVDMGSAGTTSRVREAISATQLFLHRYLLDLEAVTLPEGADPDEVRQRLKRWWSWMRNYPNWVANRKVFLYPENYVRPELRGDKTPAFVTLENDLLQGEITDDSVRTAYKRYLDEYTEVSRLAIAGGYVYIPDDVPAGTRRLVLFGRTRTEPKRYYYREAEFRDGDKLSASWDPWLKVDVQIDAERVDPVHAFGRVFVFWPVVETVLPDDLATTTIVAKQDGDAQTVTAPPPMYRVRICYSFGNLNQEWVPAQVLAVDTTQAGPIFDVSLYVQASRTVPGGPSGNHDSIVVSCSYTVAGPTGPQAVSSAFSLTPELYGLRAEGTVPPAGPADLDLIFAEPDTSPIDPAQVVRFNAPADTQDGPWFSVDHKGGSFLCRPITVPTEPQPTQPLRDNSDRLPSSWRRIDAAFRLSDSTTYFFTNTYQKFKVITADTATAGRANLVTADRWGIIGTNLNQTGVVDAVLVRTDHVYLFSGTEYYRYPSGALGALETGYPMPIGTNTDNLPRWSRIDAAFTSPDGTEYFYSRAQNGVVTSTDLGKVRKLGDLWPVPPDVTLDTVAYVGDRAYLIFGDRYLPVTAQPPDPKDKDGKDKDGRQPLAGNKLGLPETAPGGPSAPYLGGVVRFDNAGKSYVVLAADQDDQPRRTIDLGRIPTAITSTGKVEAAYLAGDKLYLTSGSEFVRYTLTGTTIPAVIDAGYPKPLAEPVNGVFRRDDRRYVISGSRYAVLADGLELDAPLTYFPIQGNWQALPAGVPGGLTGVLDTSNTIFFFLDKQYAAYPTSGAIPPPYEIAALPHEIIRLTSSTAYELNRQLLVGGVDSLLTPQTQETDELPAFSASRSDATTIQVLPQVMTAGAPTSSYLDFTSANGGYYWEIFFHAPLLIAQALNSAQRFEDAQRWYEYIFDPTQRTDYWRFVPFLAVDVNALVASCRGDLADLGDTAVQSALEPVLQAVAATAPAFGQARELTTDERAYLNGLAGDGLNEITTELNALAPADVVRRLQERVAMIARLGRQYDLMGDRGAMVKAYLDDPFDPHAIAELRPVAYRRAVVMAYIDNLIDWADMLFRQYTAESVDEARMLYIVAYDLLGQRPYDLGARALPPAASYEALDSAPAAAGAQADYLTADGTLLDGAGSVHAGVAHPYFYVPDNSTFFDYWTLVEDRLRKIRQSLDIMGISRPIPLFEPPADVLALVRGAATGTALDQVAAGAAVPMPYYRFAYLFAKAEDLVDRLRQFGGDLLSTIERRDAEQLSMLQQRQEAAILELTRGGKEAELVIANEHLLEMRAAADGAATRVTHYEQLIAAGLSPVQQAQISMMSLGATAHFTASGLKIGAAVAKGMPEALIGPFIFGTEVGGDEIGGALDAGADVASTLGEGFSLLAELLAIQVDQDRTVQDWNVQLATARTDVAQIAHQVAAAELQVTIAQRELDILNRQATNNAEVTTFLTEKFAGVDLYSWMVGRLSTMYFQSYHLAYDTARAAERAYQFERGIDGGTSYIQPTYWESRRQGLLAAEGLGLDLQRLGKAYVDADRRSMEITKRISLLALDPLALLDLKNTGRCEFALTEALFDRDFPGHYRRQIRTLSVSFDTDQAAVGVNATLTQLDNKTVLSADPQAVKFLLDPKGNPPATLRGDWRASQQIALSDIEDYRDNNGLFELRFDDDRYLPFEGTGAVSRWRLDTGGKLPPAELRDVTIVVKYTADPGGDAFATAVRGMLKPYPAARFFDVATDFPDAWAQFLDNGSDTLVLPLAPDLFPDISGRQITGVYAKYQLTAPGAARFQLGGDARLALADGKLLTTPGLVLGAAGWTLRLDGDKSALNDVGLVLTYRAGR</sequence>
<gene>
    <name evidence="10" type="ORF">GCM10023322_09510</name>
</gene>
<evidence type="ECO:0000313" key="10">
    <source>
        <dbReference type="EMBL" id="GAA5179464.1"/>
    </source>
</evidence>
<accession>A0ABP9RLX7</accession>
<dbReference type="RefSeq" id="WP_345626425.1">
    <property type="nucleotide sequence ID" value="NZ_BAABJQ010000002.1"/>
</dbReference>
<dbReference type="Pfam" id="PF18413">
    <property type="entry name" value="Neuraminidase"/>
    <property type="match status" value="1"/>
</dbReference>
<evidence type="ECO:0000256" key="4">
    <source>
        <dbReference type="ARBA" id="ARBA00023026"/>
    </source>
</evidence>
<comment type="caution">
    <text evidence="10">The sequence shown here is derived from an EMBL/GenBank/DDBJ whole genome shotgun (WGS) entry which is preliminary data.</text>
</comment>
<proteinExistence type="inferred from homology"/>
<evidence type="ECO:0008006" key="12">
    <source>
        <dbReference type="Google" id="ProtNLM"/>
    </source>
</evidence>
<evidence type="ECO:0000256" key="6">
    <source>
        <dbReference type="SAM" id="MobiDB-lite"/>
    </source>
</evidence>
<keyword evidence="3" id="KW-0732">Signal</keyword>
<keyword evidence="11" id="KW-1185">Reference proteome</keyword>
<dbReference type="InterPro" id="IPR036375">
    <property type="entry name" value="Hemopexin-like_dom_sf"/>
</dbReference>
<keyword evidence="5" id="KW-0378">Hydrolase</keyword>
<feature type="region of interest" description="Disordered" evidence="6">
    <location>
        <begin position="3162"/>
        <end position="3196"/>
    </location>
</feature>
<dbReference type="Pfam" id="PF18276">
    <property type="entry name" value="TcA_TcB_BD"/>
    <property type="match status" value="1"/>
</dbReference>
<dbReference type="PANTHER" id="PTHR10201:SF291">
    <property type="entry name" value="MATRIX METALLOPROTEINASE 1, ISOFORM C-RELATED"/>
    <property type="match status" value="1"/>
</dbReference>
<comment type="similarity">
    <text evidence="2">Belongs to the peptidase M10A family.</text>
</comment>
<dbReference type="SMART" id="SM00120">
    <property type="entry name" value="HX"/>
    <property type="match status" value="19"/>
</dbReference>
<feature type="domain" description="Neuraminidase-like" evidence="8">
    <location>
        <begin position="2707"/>
        <end position="2842"/>
    </location>
</feature>
<dbReference type="Gene3D" id="2.110.10.10">
    <property type="entry name" value="Hemopexin-like domain"/>
    <property type="match status" value="11"/>
</dbReference>
<evidence type="ECO:0000259" key="8">
    <source>
        <dbReference type="Pfam" id="PF18413"/>
    </source>
</evidence>
<protein>
    <recommendedName>
        <fullName evidence="12">Hemopexin</fullName>
    </recommendedName>
</protein>
<evidence type="ECO:0000256" key="2">
    <source>
        <dbReference type="ARBA" id="ARBA00010370"/>
    </source>
</evidence>
<dbReference type="PROSITE" id="PS51642">
    <property type="entry name" value="HEMOPEXIN_2"/>
    <property type="match status" value="10"/>
</dbReference>
<reference evidence="11" key="1">
    <citation type="journal article" date="2019" name="Int. J. Syst. Evol. Microbiol.">
        <title>The Global Catalogue of Microorganisms (GCM) 10K type strain sequencing project: providing services to taxonomists for standard genome sequencing and annotation.</title>
        <authorList>
            <consortium name="The Broad Institute Genomics Platform"/>
            <consortium name="The Broad Institute Genome Sequencing Center for Infectious Disease"/>
            <person name="Wu L."/>
            <person name="Ma J."/>
        </authorList>
    </citation>
    <scope>NUCLEOTIDE SEQUENCE [LARGE SCALE GENOMIC DNA]</scope>
    <source>
        <strain evidence="11">JCM 18304</strain>
    </source>
</reference>
<evidence type="ECO:0000256" key="5">
    <source>
        <dbReference type="ARBA" id="ARBA00023049"/>
    </source>
</evidence>
<dbReference type="SUPFAM" id="SSF50923">
    <property type="entry name" value="Hemopexin-like domain"/>
    <property type="match status" value="9"/>
</dbReference>
<comment type="cofactor">
    <cofactor evidence="1">
        <name>Zn(2+)</name>
        <dbReference type="ChEBI" id="CHEBI:29105"/>
    </cofactor>
</comment>
<evidence type="ECO:0000259" key="9">
    <source>
        <dbReference type="Pfam" id="PF20220"/>
    </source>
</evidence>
<keyword evidence="5" id="KW-0482">Metalloprotease</keyword>
<dbReference type="InterPro" id="IPR040840">
    <property type="entry name" value="TcA_TcB_BD"/>
</dbReference>
<dbReference type="Pfam" id="PF00045">
    <property type="entry name" value="Hemopexin"/>
    <property type="match status" value="5"/>
</dbReference>
<name>A0ABP9RLX7_9ACTN</name>
<dbReference type="EMBL" id="BAABJQ010000002">
    <property type="protein sequence ID" value="GAA5179464.1"/>
    <property type="molecule type" value="Genomic_DNA"/>
</dbReference>
<keyword evidence="4" id="KW-0843">Virulence</keyword>
<evidence type="ECO:0000313" key="11">
    <source>
        <dbReference type="Proteomes" id="UP001501570"/>
    </source>
</evidence>
<dbReference type="InterPro" id="IPR018003">
    <property type="entry name" value="Insecticidal_toxin/plasmid_vir"/>
</dbReference>
<keyword evidence="5" id="KW-0645">Protease</keyword>
<evidence type="ECO:0000259" key="7">
    <source>
        <dbReference type="Pfam" id="PF18276"/>
    </source>
</evidence>
<dbReference type="Pfam" id="PF03538">
    <property type="entry name" value="VRP1"/>
    <property type="match status" value="1"/>
</dbReference>
<evidence type="ECO:0000256" key="3">
    <source>
        <dbReference type="ARBA" id="ARBA00022729"/>
    </source>
</evidence>
<dbReference type="InterPro" id="IPR046839">
    <property type="entry name" value="ABC_toxin_N"/>
</dbReference>
<feature type="region of interest" description="Disordered" evidence="6">
    <location>
        <begin position="2487"/>
        <end position="2507"/>
    </location>
</feature>
<feature type="compositionally biased region" description="Basic and acidic residues" evidence="6">
    <location>
        <begin position="3167"/>
        <end position="3179"/>
    </location>
</feature>
<feature type="domain" description="Tc toxin complex TcA C-terminal TcB-binding" evidence="7">
    <location>
        <begin position="3995"/>
        <end position="4283"/>
    </location>
</feature>
<dbReference type="InterPro" id="IPR041079">
    <property type="entry name" value="Neuraminidase-like"/>
</dbReference>
<dbReference type="Pfam" id="PF20220">
    <property type="entry name" value="ABC_toxin_N"/>
    <property type="match status" value="1"/>
</dbReference>
<organism evidence="10 11">
    <name type="scientific">Rugosimonospora acidiphila</name>
    <dbReference type="NCBI Taxonomy" id="556531"/>
    <lineage>
        <taxon>Bacteria</taxon>
        <taxon>Bacillati</taxon>
        <taxon>Actinomycetota</taxon>
        <taxon>Actinomycetes</taxon>
        <taxon>Micromonosporales</taxon>
        <taxon>Micromonosporaceae</taxon>
        <taxon>Rugosimonospora</taxon>
    </lineage>
</organism>
<dbReference type="InterPro" id="IPR018487">
    <property type="entry name" value="Hemopexin-like_repeat"/>
</dbReference>
<evidence type="ECO:0000256" key="1">
    <source>
        <dbReference type="ARBA" id="ARBA00001947"/>
    </source>
</evidence>
<dbReference type="PANTHER" id="PTHR10201">
    <property type="entry name" value="MATRIX METALLOPROTEINASE"/>
    <property type="match status" value="1"/>
</dbReference>
<feature type="compositionally biased region" description="Low complexity" evidence="6">
    <location>
        <begin position="2487"/>
        <end position="2506"/>
    </location>
</feature>
<dbReference type="Proteomes" id="UP001501570">
    <property type="component" value="Unassembled WGS sequence"/>
</dbReference>